<reference evidence="1" key="1">
    <citation type="journal article" date="2021" name="Proc. Natl. Acad. Sci. U.S.A.">
        <title>A Catalog of Tens of Thousands of Viruses from Human Metagenomes Reveals Hidden Associations with Chronic Diseases.</title>
        <authorList>
            <person name="Tisza M.J."/>
            <person name="Buck C.B."/>
        </authorList>
    </citation>
    <scope>NUCLEOTIDE SEQUENCE</scope>
    <source>
        <strain evidence="1">CtPT18</strain>
    </source>
</reference>
<organism evidence="1">
    <name type="scientific">Myoviridae sp. ctPT18</name>
    <dbReference type="NCBI Taxonomy" id="2825098"/>
    <lineage>
        <taxon>Viruses</taxon>
        <taxon>Duplodnaviria</taxon>
        <taxon>Heunggongvirae</taxon>
        <taxon>Uroviricota</taxon>
        <taxon>Caudoviricetes</taxon>
    </lineage>
</organism>
<proteinExistence type="predicted"/>
<protein>
    <submittedName>
        <fullName evidence="1">Uncharacterized protein</fullName>
    </submittedName>
</protein>
<dbReference type="EMBL" id="BK015266">
    <property type="protein sequence ID" value="DAD98748.1"/>
    <property type="molecule type" value="Genomic_DNA"/>
</dbReference>
<name>A0A8S5NWJ0_9CAUD</name>
<accession>A0A8S5NWJ0</accession>
<sequence>MDTLSTPPFDISYLSIRYFISTLYVHYNPKF</sequence>
<evidence type="ECO:0000313" key="1">
    <source>
        <dbReference type="EMBL" id="DAD98748.1"/>
    </source>
</evidence>